<evidence type="ECO:0000313" key="1">
    <source>
        <dbReference type="EMBL" id="MBB5841336.1"/>
    </source>
</evidence>
<sequence>MTPTAFDLDLDVIPVSDPTRDKEAVSPDEAKEVDEKCSLTPGTVNTYPVGIAACYLCC</sequence>
<dbReference type="RefSeq" id="WP_184804510.1">
    <property type="nucleotide sequence ID" value="NZ_JACHMY010000001.1"/>
</dbReference>
<keyword evidence="2" id="KW-1185">Reference proteome</keyword>
<dbReference type="EMBL" id="JACHMY010000001">
    <property type="protein sequence ID" value="MBB5841336.1"/>
    <property type="molecule type" value="Genomic_DNA"/>
</dbReference>
<reference evidence="1 2" key="1">
    <citation type="submission" date="2020-08" db="EMBL/GenBank/DDBJ databases">
        <title>Sequencing the genomes of 1000 actinobacteria strains.</title>
        <authorList>
            <person name="Klenk H.-P."/>
        </authorList>
    </citation>
    <scope>NUCLEOTIDE SEQUENCE [LARGE SCALE GENOMIC DNA]</scope>
    <source>
        <strain evidence="1 2">DSM 28967</strain>
    </source>
</reference>
<dbReference type="AlphaFoldDB" id="A0A7W9MYN3"/>
<dbReference type="Proteomes" id="UP000549971">
    <property type="component" value="Unassembled WGS sequence"/>
</dbReference>
<evidence type="ECO:0000313" key="2">
    <source>
        <dbReference type="Proteomes" id="UP000549971"/>
    </source>
</evidence>
<gene>
    <name evidence="1" type="ORF">HDA39_008070</name>
</gene>
<organism evidence="1 2">
    <name type="scientific">Kribbella italica</name>
    <dbReference type="NCBI Taxonomy" id="1540520"/>
    <lineage>
        <taxon>Bacteria</taxon>
        <taxon>Bacillati</taxon>
        <taxon>Actinomycetota</taxon>
        <taxon>Actinomycetes</taxon>
        <taxon>Propionibacteriales</taxon>
        <taxon>Kribbellaceae</taxon>
        <taxon>Kribbella</taxon>
    </lineage>
</organism>
<proteinExistence type="predicted"/>
<comment type="caution">
    <text evidence="1">The sequence shown here is derived from an EMBL/GenBank/DDBJ whole genome shotgun (WGS) entry which is preliminary data.</text>
</comment>
<name>A0A7W9MYN3_9ACTN</name>
<accession>A0A7W9MYN3</accession>
<protein>
    <submittedName>
        <fullName evidence="1">Uncharacterized protein</fullName>
    </submittedName>
</protein>